<reference evidence="2 3" key="1">
    <citation type="submission" date="2019-05" db="EMBL/GenBank/DDBJ databases">
        <title>Another draft genome of Portunus trituberculatus and its Hox gene families provides insights of decapod evolution.</title>
        <authorList>
            <person name="Jeong J.-H."/>
            <person name="Song I."/>
            <person name="Kim S."/>
            <person name="Choi T."/>
            <person name="Kim D."/>
            <person name="Ryu S."/>
            <person name="Kim W."/>
        </authorList>
    </citation>
    <scope>NUCLEOTIDE SEQUENCE [LARGE SCALE GENOMIC DNA]</scope>
    <source>
        <tissue evidence="2">Muscle</tissue>
    </source>
</reference>
<sequence>MPPPSPYSRRRGPCPHPALMTHRCQSKQASFRPSTCRNTSFGATFTTISTHGPPRLIHDDPIKGNNA</sequence>
<evidence type="ECO:0000256" key="1">
    <source>
        <dbReference type="SAM" id="MobiDB-lite"/>
    </source>
</evidence>
<evidence type="ECO:0000313" key="2">
    <source>
        <dbReference type="EMBL" id="MPC36868.1"/>
    </source>
</evidence>
<gene>
    <name evidence="2" type="ORF">E2C01_030337</name>
</gene>
<name>A0A5B7EUL3_PORTR</name>
<evidence type="ECO:0000313" key="3">
    <source>
        <dbReference type="Proteomes" id="UP000324222"/>
    </source>
</evidence>
<feature type="region of interest" description="Disordered" evidence="1">
    <location>
        <begin position="1"/>
        <end position="20"/>
    </location>
</feature>
<organism evidence="2 3">
    <name type="scientific">Portunus trituberculatus</name>
    <name type="common">Swimming crab</name>
    <name type="synonym">Neptunus trituberculatus</name>
    <dbReference type="NCBI Taxonomy" id="210409"/>
    <lineage>
        <taxon>Eukaryota</taxon>
        <taxon>Metazoa</taxon>
        <taxon>Ecdysozoa</taxon>
        <taxon>Arthropoda</taxon>
        <taxon>Crustacea</taxon>
        <taxon>Multicrustacea</taxon>
        <taxon>Malacostraca</taxon>
        <taxon>Eumalacostraca</taxon>
        <taxon>Eucarida</taxon>
        <taxon>Decapoda</taxon>
        <taxon>Pleocyemata</taxon>
        <taxon>Brachyura</taxon>
        <taxon>Eubrachyura</taxon>
        <taxon>Portunoidea</taxon>
        <taxon>Portunidae</taxon>
        <taxon>Portuninae</taxon>
        <taxon>Portunus</taxon>
    </lineage>
</organism>
<dbReference type="Proteomes" id="UP000324222">
    <property type="component" value="Unassembled WGS sequence"/>
</dbReference>
<protein>
    <submittedName>
        <fullName evidence="2">Uncharacterized protein</fullName>
    </submittedName>
</protein>
<keyword evidence="3" id="KW-1185">Reference proteome</keyword>
<accession>A0A5B7EUL3</accession>
<dbReference type="EMBL" id="VSRR010003625">
    <property type="protein sequence ID" value="MPC36868.1"/>
    <property type="molecule type" value="Genomic_DNA"/>
</dbReference>
<proteinExistence type="predicted"/>
<dbReference type="AlphaFoldDB" id="A0A5B7EUL3"/>
<comment type="caution">
    <text evidence="2">The sequence shown here is derived from an EMBL/GenBank/DDBJ whole genome shotgun (WGS) entry which is preliminary data.</text>
</comment>